<dbReference type="Proteomes" id="UP000821837">
    <property type="component" value="Chromosome 5"/>
</dbReference>
<comment type="caution">
    <text evidence="1">The sequence shown here is derived from an EMBL/GenBank/DDBJ whole genome shotgun (WGS) entry which is preliminary data.</text>
</comment>
<sequence length="93" mass="10230">MPEKCPTLKFVKLTEHARAPTRGSTAAAGFDLYRYLPVAAAFALLTYKLRFQKVAMGVSHHARAWLPSMELMWASLDETERGEGGFGSTGLRG</sequence>
<reference evidence="1" key="1">
    <citation type="journal article" date="2020" name="Cell">
        <title>Large-Scale Comparative Analyses of Tick Genomes Elucidate Their Genetic Diversity and Vector Capacities.</title>
        <authorList>
            <consortium name="Tick Genome and Microbiome Consortium (TIGMIC)"/>
            <person name="Jia N."/>
            <person name="Wang J."/>
            <person name="Shi W."/>
            <person name="Du L."/>
            <person name="Sun Y."/>
            <person name="Zhan W."/>
            <person name="Jiang J.F."/>
            <person name="Wang Q."/>
            <person name="Zhang B."/>
            <person name="Ji P."/>
            <person name="Bell-Sakyi L."/>
            <person name="Cui X.M."/>
            <person name="Yuan T.T."/>
            <person name="Jiang B.G."/>
            <person name="Yang W.F."/>
            <person name="Lam T.T."/>
            <person name="Chang Q.C."/>
            <person name="Ding S.J."/>
            <person name="Wang X.J."/>
            <person name="Zhu J.G."/>
            <person name="Ruan X.D."/>
            <person name="Zhao L."/>
            <person name="Wei J.T."/>
            <person name="Ye R.Z."/>
            <person name="Que T.C."/>
            <person name="Du C.H."/>
            <person name="Zhou Y.H."/>
            <person name="Cheng J.X."/>
            <person name="Dai P.F."/>
            <person name="Guo W.B."/>
            <person name="Han X.H."/>
            <person name="Huang E.J."/>
            <person name="Li L.F."/>
            <person name="Wei W."/>
            <person name="Gao Y.C."/>
            <person name="Liu J.Z."/>
            <person name="Shao H.Z."/>
            <person name="Wang X."/>
            <person name="Wang C.C."/>
            <person name="Yang T.C."/>
            <person name="Huo Q.B."/>
            <person name="Li W."/>
            <person name="Chen H.Y."/>
            <person name="Chen S.E."/>
            <person name="Zhou L.G."/>
            <person name="Ni X.B."/>
            <person name="Tian J.H."/>
            <person name="Sheng Y."/>
            <person name="Liu T."/>
            <person name="Pan Y.S."/>
            <person name="Xia L.Y."/>
            <person name="Li J."/>
            <person name="Zhao F."/>
            <person name="Cao W.C."/>
        </authorList>
    </citation>
    <scope>NUCLEOTIDE SEQUENCE</scope>
    <source>
        <strain evidence="1">Rsan-2018</strain>
    </source>
</reference>
<proteinExistence type="predicted"/>
<protein>
    <submittedName>
        <fullName evidence="1">Uncharacterized protein</fullName>
    </submittedName>
</protein>
<evidence type="ECO:0000313" key="2">
    <source>
        <dbReference type="Proteomes" id="UP000821837"/>
    </source>
</evidence>
<name>A0A9D4SVH1_RHISA</name>
<dbReference type="EMBL" id="JABSTV010001251">
    <property type="protein sequence ID" value="KAH7950875.1"/>
    <property type="molecule type" value="Genomic_DNA"/>
</dbReference>
<evidence type="ECO:0000313" key="1">
    <source>
        <dbReference type="EMBL" id="KAH7950875.1"/>
    </source>
</evidence>
<reference evidence="1" key="2">
    <citation type="submission" date="2021-09" db="EMBL/GenBank/DDBJ databases">
        <authorList>
            <person name="Jia N."/>
            <person name="Wang J."/>
            <person name="Shi W."/>
            <person name="Du L."/>
            <person name="Sun Y."/>
            <person name="Zhan W."/>
            <person name="Jiang J."/>
            <person name="Wang Q."/>
            <person name="Zhang B."/>
            <person name="Ji P."/>
            <person name="Sakyi L.B."/>
            <person name="Cui X."/>
            <person name="Yuan T."/>
            <person name="Jiang B."/>
            <person name="Yang W."/>
            <person name="Lam T.T.-Y."/>
            <person name="Chang Q."/>
            <person name="Ding S."/>
            <person name="Wang X."/>
            <person name="Zhu J."/>
            <person name="Ruan X."/>
            <person name="Zhao L."/>
            <person name="Wei J."/>
            <person name="Que T."/>
            <person name="Du C."/>
            <person name="Cheng J."/>
            <person name="Dai P."/>
            <person name="Han X."/>
            <person name="Huang E."/>
            <person name="Gao Y."/>
            <person name="Liu J."/>
            <person name="Shao H."/>
            <person name="Ye R."/>
            <person name="Li L."/>
            <person name="Wei W."/>
            <person name="Wang X."/>
            <person name="Wang C."/>
            <person name="Huo Q."/>
            <person name="Li W."/>
            <person name="Guo W."/>
            <person name="Chen H."/>
            <person name="Chen S."/>
            <person name="Zhou L."/>
            <person name="Zhou L."/>
            <person name="Ni X."/>
            <person name="Tian J."/>
            <person name="Zhou Y."/>
            <person name="Sheng Y."/>
            <person name="Liu T."/>
            <person name="Pan Y."/>
            <person name="Xia L."/>
            <person name="Li J."/>
            <person name="Zhao F."/>
            <person name="Cao W."/>
        </authorList>
    </citation>
    <scope>NUCLEOTIDE SEQUENCE</scope>
    <source>
        <strain evidence="1">Rsan-2018</strain>
        <tissue evidence="1">Larvae</tissue>
    </source>
</reference>
<dbReference type="SUPFAM" id="SSF51283">
    <property type="entry name" value="dUTPase-like"/>
    <property type="match status" value="1"/>
</dbReference>
<dbReference type="InterPro" id="IPR036157">
    <property type="entry name" value="dUTPase-like_sf"/>
</dbReference>
<dbReference type="AlphaFoldDB" id="A0A9D4SVH1"/>
<organism evidence="1 2">
    <name type="scientific">Rhipicephalus sanguineus</name>
    <name type="common">Brown dog tick</name>
    <name type="synonym">Ixodes sanguineus</name>
    <dbReference type="NCBI Taxonomy" id="34632"/>
    <lineage>
        <taxon>Eukaryota</taxon>
        <taxon>Metazoa</taxon>
        <taxon>Ecdysozoa</taxon>
        <taxon>Arthropoda</taxon>
        <taxon>Chelicerata</taxon>
        <taxon>Arachnida</taxon>
        <taxon>Acari</taxon>
        <taxon>Parasitiformes</taxon>
        <taxon>Ixodida</taxon>
        <taxon>Ixodoidea</taxon>
        <taxon>Ixodidae</taxon>
        <taxon>Rhipicephalinae</taxon>
        <taxon>Rhipicephalus</taxon>
        <taxon>Rhipicephalus</taxon>
    </lineage>
</organism>
<keyword evidence="2" id="KW-1185">Reference proteome</keyword>
<gene>
    <name evidence="1" type="ORF">HPB52_003020</name>
</gene>
<accession>A0A9D4SVH1</accession>